<feature type="compositionally biased region" description="Basic and acidic residues" evidence="1">
    <location>
        <begin position="31"/>
        <end position="51"/>
    </location>
</feature>
<comment type="caution">
    <text evidence="2">The sequence shown here is derived from an EMBL/GenBank/DDBJ whole genome shotgun (WGS) entry which is preliminary data.</text>
</comment>
<dbReference type="OrthoDB" id="9997739at2759"/>
<keyword evidence="3" id="KW-1185">Reference proteome</keyword>
<feature type="compositionally biased region" description="Polar residues" evidence="1">
    <location>
        <begin position="52"/>
        <end position="62"/>
    </location>
</feature>
<accession>A0A9W9Y0R9</accession>
<reference evidence="2" key="2">
    <citation type="journal article" date="2023" name="IMA Fungus">
        <title>Comparative genomic study of the Penicillium genus elucidates a diverse pangenome and 15 lateral gene transfer events.</title>
        <authorList>
            <person name="Petersen C."/>
            <person name="Sorensen T."/>
            <person name="Nielsen M.R."/>
            <person name="Sondergaard T.E."/>
            <person name="Sorensen J.L."/>
            <person name="Fitzpatrick D.A."/>
            <person name="Frisvad J.C."/>
            <person name="Nielsen K.L."/>
        </authorList>
    </citation>
    <scope>NUCLEOTIDE SEQUENCE</scope>
    <source>
        <strain evidence="2">IBT 29495</strain>
    </source>
</reference>
<protein>
    <submittedName>
        <fullName evidence="2">Uncharacterized protein</fullName>
    </submittedName>
</protein>
<dbReference type="Proteomes" id="UP001149954">
    <property type="component" value="Unassembled WGS sequence"/>
</dbReference>
<sequence length="62" mass="6917">MDWVDFDKKMIDSFLKFCYAQNNNVPQKASSCKEDPAPEGPEKSSAEHSELTKLSTTCLTAC</sequence>
<organism evidence="2 3">
    <name type="scientific">Penicillium fimorum</name>
    <dbReference type="NCBI Taxonomy" id="1882269"/>
    <lineage>
        <taxon>Eukaryota</taxon>
        <taxon>Fungi</taxon>
        <taxon>Dikarya</taxon>
        <taxon>Ascomycota</taxon>
        <taxon>Pezizomycotina</taxon>
        <taxon>Eurotiomycetes</taxon>
        <taxon>Eurotiomycetidae</taxon>
        <taxon>Eurotiales</taxon>
        <taxon>Aspergillaceae</taxon>
        <taxon>Penicillium</taxon>
    </lineage>
</organism>
<proteinExistence type="predicted"/>
<evidence type="ECO:0000313" key="2">
    <source>
        <dbReference type="EMBL" id="KAJ5513370.1"/>
    </source>
</evidence>
<gene>
    <name evidence="2" type="ORF">N7463_002922</name>
</gene>
<name>A0A9W9Y0R9_9EURO</name>
<evidence type="ECO:0000256" key="1">
    <source>
        <dbReference type="SAM" id="MobiDB-lite"/>
    </source>
</evidence>
<dbReference type="AlphaFoldDB" id="A0A9W9Y0R9"/>
<evidence type="ECO:0000313" key="3">
    <source>
        <dbReference type="Proteomes" id="UP001149954"/>
    </source>
</evidence>
<reference evidence="2" key="1">
    <citation type="submission" date="2022-12" db="EMBL/GenBank/DDBJ databases">
        <authorList>
            <person name="Petersen C."/>
        </authorList>
    </citation>
    <scope>NUCLEOTIDE SEQUENCE</scope>
    <source>
        <strain evidence="2">IBT 29495</strain>
    </source>
</reference>
<feature type="region of interest" description="Disordered" evidence="1">
    <location>
        <begin position="26"/>
        <end position="62"/>
    </location>
</feature>
<dbReference type="EMBL" id="JAPWDS010000002">
    <property type="protein sequence ID" value="KAJ5513370.1"/>
    <property type="molecule type" value="Genomic_DNA"/>
</dbReference>